<sequence length="233" mass="24238">MMAIRAVLFDKDGTILDFARTWGPATLRVLDDLAAGDAARKSALIDVAAIDPRSAVFAPHSPIIAGSSADYGVPFADIIGREATQDFFTEMDLLFARHGLDSLCPLPGAVEAILALGATGMPMGLVTNDSEAAAREQMVQLGLDIYLPFIAGYDSGFGAKPHPGMITAYIHRSGFRPSEVAVIGDSLHDLHAARAAGALGIAVTTGLAYHADLAQAADLIALDLPSALKSLGL</sequence>
<dbReference type="InterPro" id="IPR036412">
    <property type="entry name" value="HAD-like_sf"/>
</dbReference>
<comment type="caution">
    <text evidence="5">The sequence shown here is derived from an EMBL/GenBank/DDBJ whole genome shotgun (WGS) entry which is preliminary data.</text>
</comment>
<dbReference type="InterPro" id="IPR023198">
    <property type="entry name" value="PGP-like_dom2"/>
</dbReference>
<dbReference type="EMBL" id="LWDL01000031">
    <property type="protein sequence ID" value="OQW49676.1"/>
    <property type="molecule type" value="Genomic_DNA"/>
</dbReference>
<dbReference type="InterPro" id="IPR023214">
    <property type="entry name" value="HAD_sf"/>
</dbReference>
<dbReference type="SUPFAM" id="SSF56784">
    <property type="entry name" value="HAD-like"/>
    <property type="match status" value="1"/>
</dbReference>
<comment type="similarity">
    <text evidence="3">Belongs to the HAD-like hydrolase superfamily. CbbY/CbbZ/Gph/YieH family.</text>
</comment>
<comment type="pathway">
    <text evidence="2">Organic acid metabolism; glycolate biosynthesis; glycolate from 2-phosphoglycolate: step 1/1.</text>
</comment>
<dbReference type="Pfam" id="PF00702">
    <property type="entry name" value="Hydrolase"/>
    <property type="match status" value="1"/>
</dbReference>
<dbReference type="Gene3D" id="3.40.50.1000">
    <property type="entry name" value="HAD superfamily/HAD-like"/>
    <property type="match status" value="1"/>
</dbReference>
<protein>
    <recommendedName>
        <fullName evidence="4">phosphoglycolate phosphatase</fullName>
        <ecNumber evidence="4">3.1.3.18</ecNumber>
    </recommendedName>
</protein>
<organism evidence="5 6">
    <name type="scientific">Candidatus Raskinella chloraquaticus</name>
    <dbReference type="NCBI Taxonomy" id="1951219"/>
    <lineage>
        <taxon>Bacteria</taxon>
        <taxon>Pseudomonadati</taxon>
        <taxon>Pseudomonadota</taxon>
        <taxon>Alphaproteobacteria</taxon>
        <taxon>Hyphomicrobiales</taxon>
        <taxon>Phreatobacteraceae</taxon>
        <taxon>Candidatus Raskinella</taxon>
    </lineage>
</organism>
<proteinExistence type="inferred from homology"/>
<evidence type="ECO:0000256" key="2">
    <source>
        <dbReference type="ARBA" id="ARBA00004818"/>
    </source>
</evidence>
<name>A0A1W9HQI3_9HYPH</name>
<dbReference type="GO" id="GO:0006281">
    <property type="term" value="P:DNA repair"/>
    <property type="evidence" value="ECO:0007669"/>
    <property type="project" value="TreeGrafter"/>
</dbReference>
<gene>
    <name evidence="5" type="ORF">A4S15_02890</name>
</gene>
<dbReference type="NCBIfam" id="TIGR01549">
    <property type="entry name" value="HAD-SF-IA-v1"/>
    <property type="match status" value="1"/>
</dbReference>
<evidence type="ECO:0000313" key="6">
    <source>
        <dbReference type="Proteomes" id="UP000192872"/>
    </source>
</evidence>
<dbReference type="PANTHER" id="PTHR43434">
    <property type="entry name" value="PHOSPHOGLYCOLATE PHOSPHATASE"/>
    <property type="match status" value="1"/>
</dbReference>
<dbReference type="AlphaFoldDB" id="A0A1W9HQI3"/>
<dbReference type="Proteomes" id="UP000192872">
    <property type="component" value="Unassembled WGS sequence"/>
</dbReference>
<comment type="catalytic activity">
    <reaction evidence="1">
        <text>2-phosphoglycolate + H2O = glycolate + phosphate</text>
        <dbReference type="Rhea" id="RHEA:14369"/>
        <dbReference type="ChEBI" id="CHEBI:15377"/>
        <dbReference type="ChEBI" id="CHEBI:29805"/>
        <dbReference type="ChEBI" id="CHEBI:43474"/>
        <dbReference type="ChEBI" id="CHEBI:58033"/>
        <dbReference type="EC" id="3.1.3.18"/>
    </reaction>
</comment>
<evidence type="ECO:0000256" key="4">
    <source>
        <dbReference type="ARBA" id="ARBA00013078"/>
    </source>
</evidence>
<dbReference type="InterPro" id="IPR050155">
    <property type="entry name" value="HAD-like_hydrolase_sf"/>
</dbReference>
<dbReference type="Gene3D" id="1.10.150.240">
    <property type="entry name" value="Putative phosphatase, domain 2"/>
    <property type="match status" value="1"/>
</dbReference>
<dbReference type="SFLD" id="SFLDS00003">
    <property type="entry name" value="Haloacid_Dehalogenase"/>
    <property type="match status" value="1"/>
</dbReference>
<dbReference type="SFLD" id="SFLDG01129">
    <property type="entry name" value="C1.5:_HAD__Beta-PGM__Phosphata"/>
    <property type="match status" value="1"/>
</dbReference>
<evidence type="ECO:0000313" key="5">
    <source>
        <dbReference type="EMBL" id="OQW49676.1"/>
    </source>
</evidence>
<dbReference type="GO" id="GO:0005829">
    <property type="term" value="C:cytosol"/>
    <property type="evidence" value="ECO:0007669"/>
    <property type="project" value="TreeGrafter"/>
</dbReference>
<dbReference type="EC" id="3.1.3.18" evidence="4"/>
<dbReference type="PANTHER" id="PTHR43434:SF1">
    <property type="entry name" value="PHOSPHOGLYCOLATE PHOSPHATASE"/>
    <property type="match status" value="1"/>
</dbReference>
<reference evidence="5 6" key="1">
    <citation type="journal article" date="2017" name="Water Res.">
        <title>Comammox in drinking water systems.</title>
        <authorList>
            <person name="Wang Y."/>
            <person name="Ma L."/>
            <person name="Mao Y."/>
            <person name="Jiang X."/>
            <person name="Xia Y."/>
            <person name="Yu K."/>
            <person name="Li B."/>
            <person name="Zhang T."/>
        </authorList>
    </citation>
    <scope>NUCLEOTIDE SEQUENCE [LARGE SCALE GENOMIC DNA]</scope>
    <source>
        <strain evidence="5">SG_bin8</strain>
    </source>
</reference>
<accession>A0A1W9HQI3</accession>
<dbReference type="GO" id="GO:0008967">
    <property type="term" value="F:phosphoglycolate phosphatase activity"/>
    <property type="evidence" value="ECO:0007669"/>
    <property type="project" value="UniProtKB-EC"/>
</dbReference>
<dbReference type="STRING" id="1827387.A4S15_02890"/>
<dbReference type="InterPro" id="IPR006439">
    <property type="entry name" value="HAD-SF_hydro_IA"/>
</dbReference>
<evidence type="ECO:0000256" key="3">
    <source>
        <dbReference type="ARBA" id="ARBA00006171"/>
    </source>
</evidence>
<evidence type="ECO:0000256" key="1">
    <source>
        <dbReference type="ARBA" id="ARBA00000830"/>
    </source>
</evidence>